<sequence>MTKHLRVFEVRNFFDFEISQDESIESRFVSFEGTEFHSLFTIDSSPFNEHHLQLSADKQYLPSSLTVASFLHIISFFSDKCTLRSERGLHLKLTKISKAPVSFDFTVVES</sequence>
<dbReference type="EMBL" id="WOBN01000058">
    <property type="protein sequence ID" value="MUK51433.1"/>
    <property type="molecule type" value="Genomic_DNA"/>
</dbReference>
<dbReference type="Proteomes" id="UP000448038">
    <property type="component" value="Unassembled WGS sequence"/>
</dbReference>
<reference evidence="1 2" key="1">
    <citation type="submission" date="2019-11" db="EMBL/GenBank/DDBJ databases">
        <title>Using colonization assays and comparative genomics to discover symbiosis behaviors and factors in Vibrio fischeri.</title>
        <authorList>
            <person name="Bongrand C."/>
            <person name="Moriano-Gutierrez S."/>
            <person name="Arevalo P."/>
            <person name="Mcfall-Ngai M."/>
            <person name="Visick K."/>
            <person name="Polz M.F."/>
            <person name="Ruby E.G."/>
        </authorList>
    </citation>
    <scope>NUCLEOTIDE SEQUENCE [LARGE SCALE GENOMIC DNA]</scope>
    <source>
        <strain evidence="2">emors.4.1</strain>
    </source>
</reference>
<organism evidence="1 2">
    <name type="scientific">Aliivibrio fischeri</name>
    <name type="common">Vibrio fischeri</name>
    <dbReference type="NCBI Taxonomy" id="668"/>
    <lineage>
        <taxon>Bacteria</taxon>
        <taxon>Pseudomonadati</taxon>
        <taxon>Pseudomonadota</taxon>
        <taxon>Gammaproteobacteria</taxon>
        <taxon>Vibrionales</taxon>
        <taxon>Vibrionaceae</taxon>
        <taxon>Aliivibrio</taxon>
    </lineage>
</organism>
<comment type="caution">
    <text evidence="1">The sequence shown here is derived from an EMBL/GenBank/DDBJ whole genome shotgun (WGS) entry which is preliminary data.</text>
</comment>
<dbReference type="AlphaFoldDB" id="A0A844P5N8"/>
<name>A0A844P5N8_ALIFS</name>
<evidence type="ECO:0000313" key="1">
    <source>
        <dbReference type="EMBL" id="MUK51433.1"/>
    </source>
</evidence>
<gene>
    <name evidence="1" type="ORF">GNP88_20295</name>
</gene>
<dbReference type="RefSeq" id="WP_155656747.1">
    <property type="nucleotide sequence ID" value="NZ_WOBN01000058.1"/>
</dbReference>
<accession>A0A844P5N8</accession>
<protein>
    <submittedName>
        <fullName evidence="1">Uncharacterized protein</fullName>
    </submittedName>
</protein>
<proteinExistence type="predicted"/>
<evidence type="ECO:0000313" key="2">
    <source>
        <dbReference type="Proteomes" id="UP000448038"/>
    </source>
</evidence>